<dbReference type="Proteomes" id="UP000601768">
    <property type="component" value="Unassembled WGS sequence"/>
</dbReference>
<dbReference type="Pfam" id="PF08241">
    <property type="entry name" value="Methyltransf_11"/>
    <property type="match status" value="1"/>
</dbReference>
<feature type="domain" description="Methyltransferase type 11" evidence="1">
    <location>
        <begin position="76"/>
        <end position="167"/>
    </location>
</feature>
<dbReference type="InterPro" id="IPR013216">
    <property type="entry name" value="Methyltransf_11"/>
</dbReference>
<accession>A0A8J6ISY7</accession>
<proteinExistence type="predicted"/>
<sequence length="252" mass="29226">MAIRNILPSFIYTRLFGDRKQFGLDIQEQDSDWQAWLNFYNIFYTDTQSTGVGERVNHLGYKVLNNIDFKGKIVAEIGPGSLPHLAYWNAMPDSYYAIDVKKDFLENAQRLLPDICKQVLVKRDQKIPLAEHSLDILLTFYSLEHIRNLDDQLTHYFQLLKKDGILVGAIPNEGGIAWGLGRYLTTRRFVKNNADFNYDKIICWEHPNFADDILRSIKKCGFKLQLLQYKPLSFIPLTDTNLVTLFIATKQE</sequence>
<comment type="caution">
    <text evidence="2">The sequence shown here is derived from an EMBL/GenBank/DDBJ whole genome shotgun (WGS) entry which is preliminary data.</text>
</comment>
<keyword evidence="2" id="KW-0808">Transferase</keyword>
<reference evidence="2" key="2">
    <citation type="submission" date="2020-08" db="EMBL/GenBank/DDBJ databases">
        <authorList>
            <person name="Lai Q."/>
        </authorList>
    </citation>
    <scope>NUCLEOTIDE SEQUENCE</scope>
    <source>
        <strain evidence="2">S27-2</strain>
    </source>
</reference>
<keyword evidence="2" id="KW-0489">Methyltransferase</keyword>
<protein>
    <submittedName>
        <fullName evidence="2">Methyltransferase domain-containing protein</fullName>
    </submittedName>
</protein>
<evidence type="ECO:0000313" key="2">
    <source>
        <dbReference type="EMBL" id="MBC3765011.1"/>
    </source>
</evidence>
<dbReference type="AlphaFoldDB" id="A0A8J6ISY7"/>
<name>A0A8J6ISY7_9ALTE</name>
<dbReference type="RefSeq" id="WP_186505472.1">
    <property type="nucleotide sequence ID" value="NZ_JACNEP010000002.1"/>
</dbReference>
<dbReference type="InterPro" id="IPR029063">
    <property type="entry name" value="SAM-dependent_MTases_sf"/>
</dbReference>
<dbReference type="GO" id="GO:0032259">
    <property type="term" value="P:methylation"/>
    <property type="evidence" value="ECO:0007669"/>
    <property type="project" value="UniProtKB-KW"/>
</dbReference>
<dbReference type="Gene3D" id="3.40.50.150">
    <property type="entry name" value="Vaccinia Virus protein VP39"/>
    <property type="match status" value="1"/>
</dbReference>
<evidence type="ECO:0000259" key="1">
    <source>
        <dbReference type="Pfam" id="PF08241"/>
    </source>
</evidence>
<evidence type="ECO:0000313" key="3">
    <source>
        <dbReference type="Proteomes" id="UP000601768"/>
    </source>
</evidence>
<dbReference type="SUPFAM" id="SSF53335">
    <property type="entry name" value="S-adenosyl-L-methionine-dependent methyltransferases"/>
    <property type="match status" value="1"/>
</dbReference>
<dbReference type="EMBL" id="JACNEP010000002">
    <property type="protein sequence ID" value="MBC3765011.1"/>
    <property type="molecule type" value="Genomic_DNA"/>
</dbReference>
<dbReference type="GO" id="GO:0008757">
    <property type="term" value="F:S-adenosylmethionine-dependent methyltransferase activity"/>
    <property type="evidence" value="ECO:0007669"/>
    <property type="project" value="InterPro"/>
</dbReference>
<keyword evidence="3" id="KW-1185">Reference proteome</keyword>
<gene>
    <name evidence="2" type="ORF">H8B19_03920</name>
</gene>
<organism evidence="2 3">
    <name type="scientific">Neptunicella marina</name>
    <dbReference type="NCBI Taxonomy" id="2125989"/>
    <lineage>
        <taxon>Bacteria</taxon>
        <taxon>Pseudomonadati</taxon>
        <taxon>Pseudomonadota</taxon>
        <taxon>Gammaproteobacteria</taxon>
        <taxon>Alteromonadales</taxon>
        <taxon>Alteromonadaceae</taxon>
        <taxon>Neptunicella</taxon>
    </lineage>
</organism>
<reference evidence="2" key="1">
    <citation type="journal article" date="2018" name="Int. J. Syst. Evol. Microbiol.">
        <title>Neptunicella marina gen. nov., sp. nov., isolated from surface seawater.</title>
        <authorList>
            <person name="Liu X."/>
            <person name="Lai Q."/>
            <person name="Du Y."/>
            <person name="Zhang X."/>
            <person name="Liu Z."/>
            <person name="Sun F."/>
            <person name="Shao Z."/>
        </authorList>
    </citation>
    <scope>NUCLEOTIDE SEQUENCE</scope>
    <source>
        <strain evidence="2">S27-2</strain>
    </source>
</reference>